<dbReference type="PANTHER" id="PTHR30069:SF29">
    <property type="entry name" value="HEMOGLOBIN AND HEMOGLOBIN-HAPTOGLOBIN-BINDING PROTEIN 1-RELATED"/>
    <property type="match status" value="1"/>
</dbReference>
<dbReference type="InterPro" id="IPR039426">
    <property type="entry name" value="TonB-dep_rcpt-like"/>
</dbReference>
<feature type="domain" description="TonB-dependent receptor-like beta-barrel" evidence="13">
    <location>
        <begin position="196"/>
        <end position="650"/>
    </location>
</feature>
<dbReference type="AlphaFoldDB" id="A0A1N7LYS3"/>
<dbReference type="InterPro" id="IPR012910">
    <property type="entry name" value="Plug_dom"/>
</dbReference>
<accession>A0A1N7LYS3</accession>
<dbReference type="PROSITE" id="PS52016">
    <property type="entry name" value="TONB_DEPENDENT_REC_3"/>
    <property type="match status" value="1"/>
</dbReference>
<keyword evidence="10 11" id="KW-0998">Cell outer membrane</keyword>
<proteinExistence type="inferred from homology"/>
<evidence type="ECO:0000259" key="13">
    <source>
        <dbReference type="Pfam" id="PF00593"/>
    </source>
</evidence>
<dbReference type="SUPFAM" id="SSF56935">
    <property type="entry name" value="Porins"/>
    <property type="match status" value="1"/>
</dbReference>
<evidence type="ECO:0000256" key="7">
    <source>
        <dbReference type="ARBA" id="ARBA00023077"/>
    </source>
</evidence>
<keyword evidence="4 11" id="KW-1134">Transmembrane beta strand</keyword>
<sequence>MVNAELKHAARLHWLIPAATSADVVVTFPFRTVFFISVVSPALAWANGESAPGSLTLPTITETANRTGNTGLTSISGDDIQSRYGSLQNYLKSLTGMQVQHSGGLGDPVLLSVRGASGRQTTMLVNGVRINDAQGGGYDLSQIPVDMIERVEISASGSHGGLYDSAIGGTINIITRQQEYQNQIAAAVGNHGYYSASARGNISNHISVYAGSEYSKNNFDYPVPAPWNGDARNTEESLDNAEFFRHTAQLAATTGDITSQLSWQHQRKNIPDYFRNSPVNKAHYSTREIRFTTSNASASDSEGFQLPWSFALSHKNESYRDPESSIGLGEDDNRYRLRHAEVTTSPQWRSGKLTLRSGVRAEFDDYQSRYVNDEDSRECNTLQGSCDQTAKQQNFNLSTGADYRISTPWITSANIYHRSYHTSNERTHAEDAARTEDKSSFTGASASLSHISAISEIALSARRSVRIPSLYERYGDRGLMLGNDDLTAETADNLSLDLRLFNQQSEIKLSVFARETKDTIVPIYDSRGVGRYLNVSDSTMQGVEVELVHSERLQEITLEPTLSVASYTSELISDVRAFDGKQIPGIYHDRYLFGLTAYYRRHSLALDYELAGNLYLDSGNNSEGDVRRSLDLTYQFEQNRWNLRVAANNLTNNQFRDYSNRPVAGRQIYVSANISF</sequence>
<gene>
    <name evidence="15" type="ORF">SAMN05421686_104308</name>
</gene>
<keyword evidence="8 11" id="KW-0472">Membrane</keyword>
<keyword evidence="3 11" id="KW-0813">Transport</keyword>
<keyword evidence="5 11" id="KW-0812">Transmembrane</keyword>
<dbReference type="Gene3D" id="2.40.170.20">
    <property type="entry name" value="TonB-dependent receptor, beta-barrel domain"/>
    <property type="match status" value="1"/>
</dbReference>
<dbReference type="GO" id="GO:0015344">
    <property type="term" value="F:siderophore uptake transmembrane transporter activity"/>
    <property type="evidence" value="ECO:0007669"/>
    <property type="project" value="TreeGrafter"/>
</dbReference>
<evidence type="ECO:0000256" key="3">
    <source>
        <dbReference type="ARBA" id="ARBA00022448"/>
    </source>
</evidence>
<keyword evidence="16" id="KW-1185">Reference proteome</keyword>
<evidence type="ECO:0000256" key="8">
    <source>
        <dbReference type="ARBA" id="ARBA00023136"/>
    </source>
</evidence>
<dbReference type="EMBL" id="FTOH01000004">
    <property type="protein sequence ID" value="SIS78978.1"/>
    <property type="molecule type" value="Genomic_DNA"/>
</dbReference>
<evidence type="ECO:0000313" key="16">
    <source>
        <dbReference type="Proteomes" id="UP000185639"/>
    </source>
</evidence>
<dbReference type="PANTHER" id="PTHR30069">
    <property type="entry name" value="TONB-DEPENDENT OUTER MEMBRANE RECEPTOR"/>
    <property type="match status" value="1"/>
</dbReference>
<evidence type="ECO:0000256" key="6">
    <source>
        <dbReference type="ARBA" id="ARBA00022729"/>
    </source>
</evidence>
<dbReference type="Gene3D" id="2.170.130.10">
    <property type="entry name" value="TonB-dependent receptor, plug domain"/>
    <property type="match status" value="1"/>
</dbReference>
<protein>
    <submittedName>
        <fullName evidence="15">Outer membrane cobalamin receptor protein</fullName>
    </submittedName>
</protein>
<organism evidence="15 16">
    <name type="scientific">Thalassolituus maritimus</name>
    <dbReference type="NCBI Taxonomy" id="484498"/>
    <lineage>
        <taxon>Bacteria</taxon>
        <taxon>Pseudomonadati</taxon>
        <taxon>Pseudomonadota</taxon>
        <taxon>Gammaproteobacteria</taxon>
        <taxon>Oceanospirillales</taxon>
        <taxon>Oceanospirillaceae</taxon>
        <taxon>Thalassolituus</taxon>
    </lineage>
</organism>
<dbReference type="STRING" id="484498.SAMN05421686_104308"/>
<evidence type="ECO:0000256" key="12">
    <source>
        <dbReference type="RuleBase" id="RU003357"/>
    </source>
</evidence>
<reference evidence="16" key="1">
    <citation type="submission" date="2017-01" db="EMBL/GenBank/DDBJ databases">
        <authorList>
            <person name="Varghese N."/>
            <person name="Submissions S."/>
        </authorList>
    </citation>
    <scope>NUCLEOTIDE SEQUENCE [LARGE SCALE GENOMIC DNA]</scope>
    <source>
        <strain evidence="16">DSM 24913</strain>
    </source>
</reference>
<dbReference type="Proteomes" id="UP000185639">
    <property type="component" value="Unassembled WGS sequence"/>
</dbReference>
<evidence type="ECO:0000256" key="1">
    <source>
        <dbReference type="ARBA" id="ARBA00004571"/>
    </source>
</evidence>
<keyword evidence="9 15" id="KW-0675">Receptor</keyword>
<evidence type="ECO:0000313" key="15">
    <source>
        <dbReference type="EMBL" id="SIS78978.1"/>
    </source>
</evidence>
<comment type="similarity">
    <text evidence="2">Belongs to the TonB-dependent receptor family. Hemoglobin/haptoglobin binding protein subfamily.</text>
</comment>
<dbReference type="GO" id="GO:0044718">
    <property type="term" value="P:siderophore transmembrane transport"/>
    <property type="evidence" value="ECO:0007669"/>
    <property type="project" value="TreeGrafter"/>
</dbReference>
<evidence type="ECO:0000259" key="14">
    <source>
        <dbReference type="Pfam" id="PF07715"/>
    </source>
</evidence>
<dbReference type="InterPro" id="IPR037066">
    <property type="entry name" value="Plug_dom_sf"/>
</dbReference>
<evidence type="ECO:0000256" key="5">
    <source>
        <dbReference type="ARBA" id="ARBA00022692"/>
    </source>
</evidence>
<keyword evidence="6" id="KW-0732">Signal</keyword>
<comment type="subcellular location">
    <subcellularLocation>
        <location evidence="1 11">Cell outer membrane</location>
        <topology evidence="1 11">Multi-pass membrane protein</topology>
    </subcellularLocation>
</comment>
<evidence type="ECO:0000256" key="11">
    <source>
        <dbReference type="PROSITE-ProRule" id="PRU01360"/>
    </source>
</evidence>
<evidence type="ECO:0000256" key="2">
    <source>
        <dbReference type="ARBA" id="ARBA00008143"/>
    </source>
</evidence>
<evidence type="ECO:0000256" key="4">
    <source>
        <dbReference type="ARBA" id="ARBA00022452"/>
    </source>
</evidence>
<dbReference type="Pfam" id="PF07715">
    <property type="entry name" value="Plug"/>
    <property type="match status" value="1"/>
</dbReference>
<evidence type="ECO:0000256" key="9">
    <source>
        <dbReference type="ARBA" id="ARBA00023170"/>
    </source>
</evidence>
<dbReference type="GO" id="GO:0009279">
    <property type="term" value="C:cell outer membrane"/>
    <property type="evidence" value="ECO:0007669"/>
    <property type="project" value="UniProtKB-SubCell"/>
</dbReference>
<dbReference type="InterPro" id="IPR036942">
    <property type="entry name" value="Beta-barrel_TonB_sf"/>
</dbReference>
<name>A0A1N7LYS3_9GAMM</name>
<dbReference type="InterPro" id="IPR000531">
    <property type="entry name" value="Beta-barrel_TonB"/>
</dbReference>
<feature type="domain" description="TonB-dependent receptor plug" evidence="14">
    <location>
        <begin position="72"/>
        <end position="170"/>
    </location>
</feature>
<keyword evidence="7 12" id="KW-0798">TonB box</keyword>
<dbReference type="Pfam" id="PF00593">
    <property type="entry name" value="TonB_dep_Rec_b-barrel"/>
    <property type="match status" value="1"/>
</dbReference>
<evidence type="ECO:0000256" key="10">
    <source>
        <dbReference type="ARBA" id="ARBA00023237"/>
    </source>
</evidence>